<evidence type="ECO:0000313" key="1">
    <source>
        <dbReference type="EMBL" id="EDT14117.1"/>
    </source>
</evidence>
<protein>
    <submittedName>
        <fullName evidence="1">Uncharacterized protein</fullName>
    </submittedName>
</protein>
<dbReference type="EMBL" id="ABDW01000029">
    <property type="protein sequence ID" value="EDT14117.1"/>
    <property type="molecule type" value="Genomic_DNA"/>
</dbReference>
<evidence type="ECO:0000313" key="2">
    <source>
        <dbReference type="Proteomes" id="UP000005337"/>
    </source>
</evidence>
<dbReference type="RefSeq" id="WP_003465330.1">
    <property type="nucleotide sequence ID" value="NZ_ABDW01000029.1"/>
</dbReference>
<comment type="caution">
    <text evidence="1">The sequence shown here is derived from an EMBL/GenBank/DDBJ whole genome shotgun (WGS) entry which is preliminary data.</text>
</comment>
<accession>B1BW45</accession>
<proteinExistence type="predicted"/>
<gene>
    <name evidence="1" type="ORF">AC3_2286</name>
</gene>
<name>B1BW45_CLOPF</name>
<organism evidence="1 2">
    <name type="scientific">Clostridium perfringens E str. JGS1987</name>
    <dbReference type="NCBI Taxonomy" id="451755"/>
    <lineage>
        <taxon>Bacteria</taxon>
        <taxon>Bacillati</taxon>
        <taxon>Bacillota</taxon>
        <taxon>Clostridia</taxon>
        <taxon>Eubacteriales</taxon>
        <taxon>Clostridiaceae</taxon>
        <taxon>Clostridium</taxon>
    </lineage>
</organism>
<sequence length="129" mass="15192">MVKMTNKEILEKVNVLGEISSRKLPVKVSYAIGKNITKVERELKHYNKERQKLIEEYCLKEDDGTLKITDGNYDIDPARLKDFNKEIDELQEIEVEMDIHKFNIELLNGYEMTASEMMCIDFMLEDIKK</sequence>
<dbReference type="AlphaFoldDB" id="B1BW45"/>
<reference evidence="1 2" key="1">
    <citation type="submission" date="2007-07" db="EMBL/GenBank/DDBJ databases">
        <title>Annotation of Clostridium perfringens E str. JGS1987.</title>
        <authorList>
            <person name="Paulsen I."/>
            <person name="Sebastian Y."/>
        </authorList>
    </citation>
    <scope>NUCLEOTIDE SEQUENCE [LARGE SCALE GENOMIC DNA]</scope>
    <source>
        <strain evidence="2">E str. JGS1987</strain>
    </source>
</reference>
<dbReference type="Proteomes" id="UP000005337">
    <property type="component" value="Unassembled WGS sequence"/>
</dbReference>